<protein>
    <submittedName>
        <fullName evidence="1">Uncharacterized protein</fullName>
    </submittedName>
</protein>
<keyword evidence="2" id="KW-1185">Reference proteome</keyword>
<dbReference type="InterPro" id="IPR002017">
    <property type="entry name" value="Spectrin_repeat"/>
</dbReference>
<name>A0ABN9M0I7_9NEOB</name>
<gene>
    <name evidence="1" type="ORF">RIMI_LOCUS14586554</name>
</gene>
<sequence>MKMGGAVPDLRHPSEQDRPWVTSAAYLQQMAFISRRKATFVTHISPHAPDIDISIMEKRLVNVLKELERRKADLNSVTESSAALQCLVEGSENIQEEKLCVLNAGWSRVRTWTEDWCNTLLNHQSQMEIFDENVAHISTWLYQAEALLDEIEKKPANKKEEIVKRLLSELDDVSLRVDSVRDHAGMLMSSRGTSCRQLVEPKVAELNRNFEKVSQHLTAAKILLDQDPGAQATAEEPFKPEPSAAELESFETELLSVQRVLEKCLQSPSECEKV</sequence>
<evidence type="ECO:0000313" key="2">
    <source>
        <dbReference type="Proteomes" id="UP001176940"/>
    </source>
</evidence>
<dbReference type="Proteomes" id="UP001176940">
    <property type="component" value="Unassembled WGS sequence"/>
</dbReference>
<dbReference type="Gene3D" id="1.20.58.60">
    <property type="match status" value="1"/>
</dbReference>
<dbReference type="Pfam" id="PF00435">
    <property type="entry name" value="Spectrin"/>
    <property type="match status" value="1"/>
</dbReference>
<reference evidence="1" key="1">
    <citation type="submission" date="2023-07" db="EMBL/GenBank/DDBJ databases">
        <authorList>
            <person name="Stuckert A."/>
        </authorList>
    </citation>
    <scope>NUCLEOTIDE SEQUENCE</scope>
</reference>
<dbReference type="EMBL" id="CAUEEQ010037872">
    <property type="protein sequence ID" value="CAJ0954152.1"/>
    <property type="molecule type" value="Genomic_DNA"/>
</dbReference>
<accession>A0ABN9M0I7</accession>
<proteinExistence type="predicted"/>
<dbReference type="SUPFAM" id="SSF46966">
    <property type="entry name" value="Spectrin repeat"/>
    <property type="match status" value="1"/>
</dbReference>
<evidence type="ECO:0000313" key="1">
    <source>
        <dbReference type="EMBL" id="CAJ0954152.1"/>
    </source>
</evidence>
<organism evidence="1 2">
    <name type="scientific">Ranitomeya imitator</name>
    <name type="common">mimic poison frog</name>
    <dbReference type="NCBI Taxonomy" id="111125"/>
    <lineage>
        <taxon>Eukaryota</taxon>
        <taxon>Metazoa</taxon>
        <taxon>Chordata</taxon>
        <taxon>Craniata</taxon>
        <taxon>Vertebrata</taxon>
        <taxon>Euteleostomi</taxon>
        <taxon>Amphibia</taxon>
        <taxon>Batrachia</taxon>
        <taxon>Anura</taxon>
        <taxon>Neobatrachia</taxon>
        <taxon>Hyloidea</taxon>
        <taxon>Dendrobatidae</taxon>
        <taxon>Dendrobatinae</taxon>
        <taxon>Ranitomeya</taxon>
    </lineage>
</organism>
<feature type="non-terminal residue" evidence="1">
    <location>
        <position position="274"/>
    </location>
</feature>
<comment type="caution">
    <text evidence="1">The sequence shown here is derived from an EMBL/GenBank/DDBJ whole genome shotgun (WGS) entry which is preliminary data.</text>
</comment>